<comment type="similarity">
    <text evidence="1">Belongs to the carbohydrate esterase 15 (CE15) family.</text>
</comment>
<comment type="catalytic activity">
    <reaction evidence="6">
        <text>a 4-O-methyl-alpha-D-glucuronosyl ester derivative + H2O = 4-O-methyl-alpha-D-glucuronate derivative + an alcohol + H(+)</text>
        <dbReference type="Rhea" id="RHEA:67452"/>
        <dbReference type="ChEBI" id="CHEBI:15377"/>
        <dbReference type="ChEBI" id="CHEBI:15378"/>
        <dbReference type="ChEBI" id="CHEBI:30879"/>
        <dbReference type="ChEBI" id="CHEBI:171667"/>
        <dbReference type="ChEBI" id="CHEBI:171668"/>
        <dbReference type="EC" id="3.1.1.117"/>
    </reaction>
    <physiologicalReaction direction="left-to-right" evidence="6">
        <dbReference type="Rhea" id="RHEA:67453"/>
    </physiologicalReaction>
</comment>
<evidence type="ECO:0000256" key="1">
    <source>
        <dbReference type="ARBA" id="ARBA00010092"/>
    </source>
</evidence>
<comment type="caution">
    <text evidence="10">The sequence shown here is derived from an EMBL/GenBank/DDBJ whole genome shotgun (WGS) entry which is preliminary data.</text>
</comment>
<feature type="chain" id="PRO_5040840633" description="(4-O-methyl)-D-glucuronate--lignin esterase" evidence="8">
    <location>
        <begin position="19"/>
        <end position="398"/>
    </location>
</feature>
<keyword evidence="2" id="KW-0719">Serine esterase</keyword>
<keyword evidence="5" id="KW-0439">Lignin degradation</keyword>
<dbReference type="Pfam" id="PF22244">
    <property type="entry name" value="GCE_fung"/>
    <property type="match status" value="1"/>
</dbReference>
<keyword evidence="11" id="KW-1185">Reference proteome</keyword>
<evidence type="ECO:0000313" key="10">
    <source>
        <dbReference type="EMBL" id="KAJ4396370.1"/>
    </source>
</evidence>
<dbReference type="EMBL" id="JAPEVB010000001">
    <property type="protein sequence ID" value="KAJ4396370.1"/>
    <property type="molecule type" value="Genomic_DNA"/>
</dbReference>
<keyword evidence="4" id="KW-0378">Hydrolase</keyword>
<keyword evidence="3 8" id="KW-0732">Signal</keyword>
<evidence type="ECO:0000256" key="3">
    <source>
        <dbReference type="ARBA" id="ARBA00022729"/>
    </source>
</evidence>
<dbReference type="EC" id="3.1.1.117" evidence="7"/>
<name>A0A9W8Z2H6_9PEZI</name>
<dbReference type="AlphaFoldDB" id="A0A9W8Z2H6"/>
<dbReference type="GO" id="GO:0052689">
    <property type="term" value="F:carboxylic ester hydrolase activity"/>
    <property type="evidence" value="ECO:0007669"/>
    <property type="project" value="UniProtKB-KW"/>
</dbReference>
<dbReference type="Proteomes" id="UP001140453">
    <property type="component" value="Unassembled WGS sequence"/>
</dbReference>
<dbReference type="InterPro" id="IPR029058">
    <property type="entry name" value="AB_hydrolase_fold"/>
</dbReference>
<feature type="domain" description="4-O-methyl-glucuronoyl methylesterase-like" evidence="9">
    <location>
        <begin position="103"/>
        <end position="333"/>
    </location>
</feature>
<sequence length="398" mass="41549">MFVPVIVYSILLAGASLALPVDDLAERQAPAATCTVPTSVATVAYSPLPNPFQFANGANITTKADFDCRAQEISKIMQQYELGDYPGPADTVKGTLSGNNLTVAVTVAGKSISYSASISKPAGNGPFPAIITIGGSSIPIPSTVATINFNNDAFAAQNSPSSHGQGLFFTLFGADHSAGALTAWAWGVDRLIDALEQVNATSGIDTTRLGVTGCSRNGKGAFIVGALVKRIALTIPQESGSGGAASWRISDSQHQAGANIQTASEIVGENAWFSPRFNSYVSATTTIPEDHHMLAGLIVPRGLFVIENDIDWLGPVSTTGAMKAGRLIYKAYGVPNNMGFSLVGGHAHCAFPSSQQTDLNTYINYFLLKSATAPGSIEVSSSTVDMTQWAPWTVPALT</sequence>
<dbReference type="OrthoDB" id="3781271at2759"/>
<dbReference type="SUPFAM" id="SSF53474">
    <property type="entry name" value="alpha/beta-Hydrolases"/>
    <property type="match status" value="1"/>
</dbReference>
<dbReference type="InterPro" id="IPR054579">
    <property type="entry name" value="GCE-like_dom"/>
</dbReference>
<organism evidence="10 11">
    <name type="scientific">Gnomoniopsis smithogilvyi</name>
    <dbReference type="NCBI Taxonomy" id="1191159"/>
    <lineage>
        <taxon>Eukaryota</taxon>
        <taxon>Fungi</taxon>
        <taxon>Dikarya</taxon>
        <taxon>Ascomycota</taxon>
        <taxon>Pezizomycotina</taxon>
        <taxon>Sordariomycetes</taxon>
        <taxon>Sordariomycetidae</taxon>
        <taxon>Diaporthales</taxon>
        <taxon>Gnomoniaceae</taxon>
        <taxon>Gnomoniopsis</taxon>
    </lineage>
</organism>
<reference evidence="10" key="1">
    <citation type="submission" date="2022-10" db="EMBL/GenBank/DDBJ databases">
        <title>Tapping the CABI collections for fungal endophytes: first genome assemblies for Collariella, Neodidymelliopsis, Ascochyta clinopodiicola, Didymella pomorum, Didymosphaeria variabile, Neocosmospora piperis and Neocucurbitaria cava.</title>
        <authorList>
            <person name="Hill R."/>
        </authorList>
    </citation>
    <scope>NUCLEOTIDE SEQUENCE</scope>
    <source>
        <strain evidence="10">IMI 355082</strain>
    </source>
</reference>
<evidence type="ECO:0000256" key="2">
    <source>
        <dbReference type="ARBA" id="ARBA00022487"/>
    </source>
</evidence>
<accession>A0A9W8Z2H6</accession>
<evidence type="ECO:0000313" key="11">
    <source>
        <dbReference type="Proteomes" id="UP001140453"/>
    </source>
</evidence>
<evidence type="ECO:0000256" key="5">
    <source>
        <dbReference type="ARBA" id="ARBA00023185"/>
    </source>
</evidence>
<evidence type="ECO:0000256" key="7">
    <source>
        <dbReference type="ARBA" id="ARBA00026105"/>
    </source>
</evidence>
<protein>
    <recommendedName>
        <fullName evidence="7">(4-O-methyl)-D-glucuronate--lignin esterase</fullName>
        <ecNumber evidence="7">3.1.1.117</ecNumber>
    </recommendedName>
</protein>
<proteinExistence type="inferred from homology"/>
<gene>
    <name evidence="10" type="primary">CIP2</name>
    <name evidence="10" type="ORF">N0V93_000589</name>
</gene>
<feature type="signal peptide" evidence="8">
    <location>
        <begin position="1"/>
        <end position="18"/>
    </location>
</feature>
<dbReference type="Gene3D" id="3.40.50.1820">
    <property type="entry name" value="alpha/beta hydrolase"/>
    <property type="match status" value="1"/>
</dbReference>
<evidence type="ECO:0000256" key="8">
    <source>
        <dbReference type="SAM" id="SignalP"/>
    </source>
</evidence>
<evidence type="ECO:0000259" key="9">
    <source>
        <dbReference type="Pfam" id="PF22244"/>
    </source>
</evidence>
<evidence type="ECO:0000256" key="6">
    <source>
        <dbReference type="ARBA" id="ARBA00024511"/>
    </source>
</evidence>
<dbReference type="GO" id="GO:0046274">
    <property type="term" value="P:lignin catabolic process"/>
    <property type="evidence" value="ECO:0007669"/>
    <property type="project" value="UniProtKB-KW"/>
</dbReference>
<evidence type="ECO:0000256" key="4">
    <source>
        <dbReference type="ARBA" id="ARBA00022801"/>
    </source>
</evidence>